<gene>
    <name evidence="2" type="ORF">APO_2382</name>
</gene>
<dbReference type="AlphaFoldDB" id="F1YVX6"/>
<evidence type="ECO:0000313" key="2">
    <source>
        <dbReference type="EMBL" id="EGE46969.1"/>
    </source>
</evidence>
<sequence length="652" mass="69992">MRPHELGSMHDSIKNYHANNFIVQWYSIQHAHTVGNMRKLLLTGSVFTCTILLSAPALADDAQELAAIKAEMRRLAAQVEAIESRQAKRHTGTSAPARNVAHSANTPASAHTGNKLATAYANQADREDPSIRFSPDEAPVKTASNTQGGTAKNGVNFKWLPGATSSDLPSGADAEEKSHSSIDLSSSSPTAITQTEVDRLPPIFSIGGISVKLGGFIDMSNIWRSSNMTSGPATGWGNFPYANSPNHGLSEERLSAQLSRLSILMEANPSKSSRLQAYVESDFAGSGSTTNSVQINGYTPRLRQGYFTFTQKDWGLHILMGQAWSLATNYAKGIIPRQEELPAVTDNNQLPGIVFTRVPQIRIGKDWNQKYWLGLSIEDPQATVGFSSTVSSGSTIPAARGQAEGARVYYANTGGMLLNAATNYSYNPVPDMILKAAADTSFGHYEVFGLARWFRSLAVEPGTTTTKKHTHFGGGVGAGMTAPLGTNRLHLTGDVLAGDGIGRYGPTQIPDTTFNGRGQLTPVPEIMGSLGLVGHPNSSVLLYTYGGVEASGRKRYIGADGKQYGYGVNDLDLAGCDVEFGVCSAQTHTLASFTAGGWWHFLQGRYGSMMAGLQYTFVRKFAFKGNDGHGDSVDPATSGNTVYVTFRYFPFQ</sequence>
<organism evidence="2 3">
    <name type="scientific">Acetobacter pomorum DM001</name>
    <dbReference type="NCBI Taxonomy" id="945681"/>
    <lineage>
        <taxon>Bacteria</taxon>
        <taxon>Pseudomonadati</taxon>
        <taxon>Pseudomonadota</taxon>
        <taxon>Alphaproteobacteria</taxon>
        <taxon>Acetobacterales</taxon>
        <taxon>Acetobacteraceae</taxon>
        <taxon>Acetobacter</taxon>
    </lineage>
</organism>
<accession>F1YVX6</accession>
<reference evidence="2 3" key="1">
    <citation type="journal article" date="2011" name="Science">
        <title>Drosophila microbiome modulates host developmental and metabolic homeostasis via insulin signaling.</title>
        <authorList>
            <person name="Shin S.C."/>
            <person name="Kim S.H."/>
            <person name="You H."/>
            <person name="Kim B."/>
            <person name="Kim A.C."/>
            <person name="Lee K.A."/>
            <person name="Yoon J.H."/>
            <person name="Ryu J.H."/>
            <person name="Lee W.J."/>
        </authorList>
    </citation>
    <scope>NUCLEOTIDE SEQUENCE [LARGE SCALE GENOMIC DNA]</scope>
    <source>
        <strain evidence="2 3">DM001</strain>
    </source>
</reference>
<proteinExistence type="predicted"/>
<feature type="compositionally biased region" description="Polar residues" evidence="1">
    <location>
        <begin position="92"/>
        <end position="112"/>
    </location>
</feature>
<name>F1YVX6_9PROT</name>
<feature type="compositionally biased region" description="Basic and acidic residues" evidence="1">
    <location>
        <begin position="124"/>
        <end position="139"/>
    </location>
</feature>
<comment type="caution">
    <text evidence="2">The sequence shown here is derived from an EMBL/GenBank/DDBJ whole genome shotgun (WGS) entry which is preliminary data.</text>
</comment>
<dbReference type="Proteomes" id="UP000018454">
    <property type="component" value="Unassembled WGS sequence"/>
</dbReference>
<dbReference type="EMBL" id="AEUP01000031">
    <property type="protein sequence ID" value="EGE46969.1"/>
    <property type="molecule type" value="Genomic_DNA"/>
</dbReference>
<evidence type="ECO:0008006" key="4">
    <source>
        <dbReference type="Google" id="ProtNLM"/>
    </source>
</evidence>
<protein>
    <recommendedName>
        <fullName evidence="4">Porin</fullName>
    </recommendedName>
</protein>
<feature type="region of interest" description="Disordered" evidence="1">
    <location>
        <begin position="84"/>
        <end position="190"/>
    </location>
</feature>
<evidence type="ECO:0000313" key="3">
    <source>
        <dbReference type="Proteomes" id="UP000018454"/>
    </source>
</evidence>
<evidence type="ECO:0000256" key="1">
    <source>
        <dbReference type="SAM" id="MobiDB-lite"/>
    </source>
</evidence>